<organism evidence="2 3">
    <name type="scientific">Sandaracinus amylolyticus</name>
    <dbReference type="NCBI Taxonomy" id="927083"/>
    <lineage>
        <taxon>Bacteria</taxon>
        <taxon>Pseudomonadati</taxon>
        <taxon>Myxococcota</taxon>
        <taxon>Polyangia</taxon>
        <taxon>Polyangiales</taxon>
        <taxon>Sandaracinaceae</taxon>
        <taxon>Sandaracinus</taxon>
    </lineage>
</organism>
<gene>
    <name evidence="2" type="ORF">DB32_005637</name>
</gene>
<reference evidence="2 3" key="1">
    <citation type="submission" date="2015-03" db="EMBL/GenBank/DDBJ databases">
        <title>Genome assembly of Sandaracinus amylolyticus DSM 53668.</title>
        <authorList>
            <person name="Sharma G."/>
            <person name="Subramanian S."/>
        </authorList>
    </citation>
    <scope>NUCLEOTIDE SEQUENCE [LARGE SCALE GENOMIC DNA]</scope>
    <source>
        <strain evidence="2 3">DSM 53668</strain>
    </source>
</reference>
<feature type="region of interest" description="Disordered" evidence="1">
    <location>
        <begin position="1"/>
        <end position="55"/>
    </location>
</feature>
<evidence type="ECO:0000313" key="3">
    <source>
        <dbReference type="Proteomes" id="UP000034883"/>
    </source>
</evidence>
<dbReference type="KEGG" id="samy:DB32_005637"/>
<name>A0A0F6YLM2_9BACT</name>
<sequence length="55" mass="6201">MLRDASRRNRRAQGCSATRRDAIAARDMPARPLATRPPRATWHHRRLSPASPRAG</sequence>
<dbReference type="AlphaFoldDB" id="A0A0F6YLM2"/>
<proteinExistence type="predicted"/>
<dbReference type="Proteomes" id="UP000034883">
    <property type="component" value="Chromosome"/>
</dbReference>
<dbReference type="EMBL" id="CP011125">
    <property type="protein sequence ID" value="AKF08488.1"/>
    <property type="molecule type" value="Genomic_DNA"/>
</dbReference>
<evidence type="ECO:0000313" key="2">
    <source>
        <dbReference type="EMBL" id="AKF08488.1"/>
    </source>
</evidence>
<keyword evidence="3" id="KW-1185">Reference proteome</keyword>
<feature type="compositionally biased region" description="Low complexity" evidence="1">
    <location>
        <begin position="30"/>
        <end position="40"/>
    </location>
</feature>
<protein>
    <submittedName>
        <fullName evidence="2">Uncharacterized protein</fullName>
    </submittedName>
</protein>
<evidence type="ECO:0000256" key="1">
    <source>
        <dbReference type="SAM" id="MobiDB-lite"/>
    </source>
</evidence>
<accession>A0A0F6YLM2</accession>